<dbReference type="AlphaFoldDB" id="A0A0K1RBV5"/>
<reference evidence="2 3" key="1">
    <citation type="submission" date="2015-08" db="EMBL/GenBank/DDBJ databases">
        <authorList>
            <person name="Babu N.S."/>
            <person name="Beckwith C.J."/>
            <person name="Beseler K.G."/>
            <person name="Brison A."/>
            <person name="Carone J.V."/>
            <person name="Caskin T.P."/>
            <person name="Diamond M."/>
            <person name="Durham M.E."/>
            <person name="Foxe J.M."/>
            <person name="Go M."/>
            <person name="Henderson B.A."/>
            <person name="Jones I.B."/>
            <person name="McGettigan J.A."/>
            <person name="Micheletti S.J."/>
            <person name="Nasrallah M.E."/>
            <person name="Ortiz D."/>
            <person name="Piller C.R."/>
            <person name="Privatt S.R."/>
            <person name="Schneider S.L."/>
            <person name="Sharp S."/>
            <person name="Smith T.C."/>
            <person name="Stanton J.D."/>
            <person name="Ullery H.E."/>
            <person name="Wilson R.J."/>
            <person name="Serrano M.G."/>
            <person name="Buck G."/>
            <person name="Lee V."/>
            <person name="Wang Y."/>
            <person name="Carvalho R."/>
            <person name="Voegtly L."/>
            <person name="Shi R."/>
            <person name="Duckworth R."/>
            <person name="Johnson A."/>
            <person name="Loviza R."/>
            <person name="Walstead R."/>
            <person name="Shah Z."/>
            <person name="Kiflezghi M."/>
            <person name="Wade K."/>
            <person name="Ball S.L."/>
            <person name="Bradley K.W."/>
            <person name="Asai D.J."/>
            <person name="Bowman C.A."/>
            <person name="Russell D.A."/>
            <person name="Pope W.H."/>
            <person name="Jacobs-Sera D."/>
            <person name="Hendrix R.W."/>
            <person name="Hatfull G.F."/>
        </authorList>
    </citation>
    <scope>NUCLEOTIDE SEQUENCE [LARGE SCALE GENOMIC DNA]</scope>
    <source>
        <strain evidence="2 3">PUDD_83A45</strain>
    </source>
</reference>
<evidence type="ECO:0000313" key="2">
    <source>
        <dbReference type="EMBL" id="AKV58878.1"/>
    </source>
</evidence>
<dbReference type="PATRIC" id="fig|156976.3.peg.1296"/>
<dbReference type="KEGG" id="crie:AK829_06525"/>
<dbReference type="Proteomes" id="UP000060016">
    <property type="component" value="Chromosome"/>
</dbReference>
<sequence>MTTHSASDSLLTCRMDSLSRALRAALKIAGKKELAYVRLSRLGEERLAISAVSQKATFYTTMHAHFIHWEEDRDHVIDITKPVAASLASFEIKMPSDLATEPLVSLRIGEEALRLRDETGLFPIARGRNEYREPDPVLPGNHREALERTCAWPDTAFSIPSDELVTAASVAKALDRPMQVMRRLQRDHAVRWYLAGPAWQLSMSTTPEAVSTTDDSPTGASQPDAQLSQDKPETTIVKIKAPEFAPA</sequence>
<evidence type="ECO:0000313" key="3">
    <source>
        <dbReference type="Proteomes" id="UP000060016"/>
    </source>
</evidence>
<protein>
    <submittedName>
        <fullName evidence="2">Uncharacterized protein</fullName>
    </submittedName>
</protein>
<proteinExistence type="predicted"/>
<dbReference type="EMBL" id="CP012342">
    <property type="protein sequence ID" value="AKV58878.1"/>
    <property type="molecule type" value="Genomic_DNA"/>
</dbReference>
<keyword evidence="3" id="KW-1185">Reference proteome</keyword>
<dbReference type="RefSeq" id="WP_052205133.1">
    <property type="nucleotide sequence ID" value="NZ_CP012342.1"/>
</dbReference>
<feature type="compositionally biased region" description="Polar residues" evidence="1">
    <location>
        <begin position="205"/>
        <end position="229"/>
    </location>
</feature>
<gene>
    <name evidence="2" type="ORF">AK829_06525</name>
</gene>
<organism evidence="2 3">
    <name type="scientific">Corynebacterium riegelii</name>
    <dbReference type="NCBI Taxonomy" id="156976"/>
    <lineage>
        <taxon>Bacteria</taxon>
        <taxon>Bacillati</taxon>
        <taxon>Actinomycetota</taxon>
        <taxon>Actinomycetes</taxon>
        <taxon>Mycobacteriales</taxon>
        <taxon>Corynebacteriaceae</taxon>
        <taxon>Corynebacterium</taxon>
    </lineage>
</organism>
<feature type="region of interest" description="Disordered" evidence="1">
    <location>
        <begin position="205"/>
        <end position="247"/>
    </location>
</feature>
<name>A0A0K1RBV5_9CORY</name>
<evidence type="ECO:0000256" key="1">
    <source>
        <dbReference type="SAM" id="MobiDB-lite"/>
    </source>
</evidence>
<accession>A0A0K1RBV5</accession>